<feature type="transmembrane region" description="Helical" evidence="6">
    <location>
        <begin position="70"/>
        <end position="94"/>
    </location>
</feature>
<feature type="transmembrane region" description="Helical" evidence="6">
    <location>
        <begin position="332"/>
        <end position="353"/>
    </location>
</feature>
<dbReference type="Proteomes" id="UP000501452">
    <property type="component" value="Chromosome"/>
</dbReference>
<name>A0A6G8QDF5_9ACTN</name>
<feature type="transmembrane region" description="Helical" evidence="6">
    <location>
        <begin position="131"/>
        <end position="154"/>
    </location>
</feature>
<feature type="transmembrane region" description="Helical" evidence="6">
    <location>
        <begin position="359"/>
        <end position="379"/>
    </location>
</feature>
<keyword evidence="4 6" id="KW-1133">Transmembrane helix</keyword>
<dbReference type="InterPro" id="IPR011701">
    <property type="entry name" value="MFS"/>
</dbReference>
<proteinExistence type="predicted"/>
<feature type="domain" description="Major facilitator superfamily (MFS) profile" evidence="7">
    <location>
        <begin position="4"/>
        <end position="384"/>
    </location>
</feature>
<protein>
    <submittedName>
        <fullName evidence="8">MFS transporter</fullName>
    </submittedName>
</protein>
<feature type="transmembrane region" description="Helical" evidence="6">
    <location>
        <begin position="293"/>
        <end position="312"/>
    </location>
</feature>
<dbReference type="SUPFAM" id="SSF103473">
    <property type="entry name" value="MFS general substrate transporter"/>
    <property type="match status" value="1"/>
</dbReference>
<organism evidence="8 9">
    <name type="scientific">Rubrobacter tropicus</name>
    <dbReference type="NCBI Taxonomy" id="2653851"/>
    <lineage>
        <taxon>Bacteria</taxon>
        <taxon>Bacillati</taxon>
        <taxon>Actinomycetota</taxon>
        <taxon>Rubrobacteria</taxon>
        <taxon>Rubrobacterales</taxon>
        <taxon>Rubrobacteraceae</taxon>
        <taxon>Rubrobacter</taxon>
    </lineage>
</organism>
<dbReference type="GO" id="GO:0005886">
    <property type="term" value="C:plasma membrane"/>
    <property type="evidence" value="ECO:0007669"/>
    <property type="project" value="UniProtKB-SubCell"/>
</dbReference>
<feature type="transmembrane region" description="Helical" evidence="6">
    <location>
        <begin position="262"/>
        <end position="287"/>
    </location>
</feature>
<dbReference type="PANTHER" id="PTHR43124:SF10">
    <property type="entry name" value="PURINE EFFLUX PUMP PBUE"/>
    <property type="match status" value="1"/>
</dbReference>
<feature type="transmembrane region" description="Helical" evidence="6">
    <location>
        <begin position="160"/>
        <end position="178"/>
    </location>
</feature>
<dbReference type="Pfam" id="PF07690">
    <property type="entry name" value="MFS_1"/>
    <property type="match status" value="1"/>
</dbReference>
<comment type="subcellular location">
    <subcellularLocation>
        <location evidence="1">Cell membrane</location>
        <topology evidence="1">Multi-pass membrane protein</topology>
    </subcellularLocation>
</comment>
<dbReference type="PROSITE" id="PS50850">
    <property type="entry name" value="MFS"/>
    <property type="match status" value="1"/>
</dbReference>
<dbReference type="InterPro" id="IPR020846">
    <property type="entry name" value="MFS_dom"/>
</dbReference>
<evidence type="ECO:0000256" key="5">
    <source>
        <dbReference type="ARBA" id="ARBA00023136"/>
    </source>
</evidence>
<evidence type="ECO:0000256" key="6">
    <source>
        <dbReference type="SAM" id="Phobius"/>
    </source>
</evidence>
<feature type="transmembrane region" description="Helical" evidence="6">
    <location>
        <begin position="39"/>
        <end position="63"/>
    </location>
</feature>
<evidence type="ECO:0000259" key="7">
    <source>
        <dbReference type="PROSITE" id="PS50850"/>
    </source>
</evidence>
<keyword evidence="9" id="KW-1185">Reference proteome</keyword>
<dbReference type="RefSeq" id="WP_166178316.1">
    <property type="nucleotide sequence ID" value="NZ_CP045119.1"/>
</dbReference>
<dbReference type="EMBL" id="CP045119">
    <property type="protein sequence ID" value="QIN84287.1"/>
    <property type="molecule type" value="Genomic_DNA"/>
</dbReference>
<feature type="transmembrane region" description="Helical" evidence="6">
    <location>
        <begin position="100"/>
        <end position="119"/>
    </location>
</feature>
<gene>
    <name evidence="8" type="ORF">GBA63_17735</name>
</gene>
<accession>A0A6G8QDF5</accession>
<sequence>MRLRLLVLALGTFALGTGSFVFAGLLEGVARDLSVSVGAAGNLVTVFAVTYAVSSPVLVTLAGGVAPRRILVAAMAVFALANAAAVFAPTFGLLLACRVLAAFGAAVFTPTALAVAAGLAPPEGRGRAISFITGGLTVSFVLGIPLGSIIGTYAGWRMTFVMVAALGVVAMVGIRSLLPPVEAQTVVSLRERIDALKQPAVVAALCLTTLGLMGGFVVFTYVSPLLAEITGFGGAGVSGLLFLFGVAALFGNGLGGYGADHIGYAPLMATILALLALSLLGFSLLVALAGTALVLPATIAALAVWGVAGFALNPLQQYRVAQLAPRTRNIALSLNASAIYLGQGAGAGLGALALGHGSLATLGWTGALCAVCALVVLLFTTKARRRPETVPERG</sequence>
<evidence type="ECO:0000256" key="3">
    <source>
        <dbReference type="ARBA" id="ARBA00022692"/>
    </source>
</evidence>
<dbReference type="GO" id="GO:0022857">
    <property type="term" value="F:transmembrane transporter activity"/>
    <property type="evidence" value="ECO:0007669"/>
    <property type="project" value="InterPro"/>
</dbReference>
<dbReference type="InterPro" id="IPR050189">
    <property type="entry name" value="MFS_Efflux_Transporters"/>
</dbReference>
<reference evidence="8 9" key="1">
    <citation type="submission" date="2019-10" db="EMBL/GenBank/DDBJ databases">
        <title>Rubrobacter sp nov SCSIO 52090 isolated from a deep-sea sediment in the South China Sea.</title>
        <authorList>
            <person name="Chen R.W."/>
        </authorList>
    </citation>
    <scope>NUCLEOTIDE SEQUENCE [LARGE SCALE GENOMIC DNA]</scope>
    <source>
        <strain evidence="8 9">SCSIO 52909</strain>
    </source>
</reference>
<dbReference type="PANTHER" id="PTHR43124">
    <property type="entry name" value="PURINE EFFLUX PUMP PBUE"/>
    <property type="match status" value="1"/>
</dbReference>
<keyword evidence="2" id="KW-1003">Cell membrane</keyword>
<evidence type="ECO:0000313" key="8">
    <source>
        <dbReference type="EMBL" id="QIN84287.1"/>
    </source>
</evidence>
<feature type="transmembrane region" description="Helical" evidence="6">
    <location>
        <begin position="229"/>
        <end position="250"/>
    </location>
</feature>
<keyword evidence="5 6" id="KW-0472">Membrane</keyword>
<dbReference type="AlphaFoldDB" id="A0A6G8QDF5"/>
<feature type="transmembrane region" description="Helical" evidence="6">
    <location>
        <begin position="199"/>
        <end position="223"/>
    </location>
</feature>
<evidence type="ECO:0000256" key="2">
    <source>
        <dbReference type="ARBA" id="ARBA00022475"/>
    </source>
</evidence>
<keyword evidence="3 6" id="KW-0812">Transmembrane</keyword>
<evidence type="ECO:0000256" key="1">
    <source>
        <dbReference type="ARBA" id="ARBA00004651"/>
    </source>
</evidence>
<dbReference type="CDD" id="cd17324">
    <property type="entry name" value="MFS_NepI_like"/>
    <property type="match status" value="1"/>
</dbReference>
<dbReference type="KEGG" id="rub:GBA63_17735"/>
<dbReference type="InterPro" id="IPR036259">
    <property type="entry name" value="MFS_trans_sf"/>
</dbReference>
<evidence type="ECO:0000313" key="9">
    <source>
        <dbReference type="Proteomes" id="UP000501452"/>
    </source>
</evidence>
<dbReference type="Gene3D" id="1.20.1250.20">
    <property type="entry name" value="MFS general substrate transporter like domains"/>
    <property type="match status" value="2"/>
</dbReference>
<evidence type="ECO:0000256" key="4">
    <source>
        <dbReference type="ARBA" id="ARBA00022989"/>
    </source>
</evidence>